<evidence type="ECO:0000256" key="7">
    <source>
        <dbReference type="ARBA" id="ARBA00022989"/>
    </source>
</evidence>
<evidence type="ECO:0000256" key="2">
    <source>
        <dbReference type="ARBA" id="ARBA00022692"/>
    </source>
</evidence>
<evidence type="ECO:0000259" key="12">
    <source>
        <dbReference type="PROSITE" id="PS50056"/>
    </source>
</evidence>
<dbReference type="InterPro" id="IPR013783">
    <property type="entry name" value="Ig-like_fold"/>
</dbReference>
<dbReference type="SMART" id="SM00060">
    <property type="entry name" value="FN3"/>
    <property type="match status" value="4"/>
</dbReference>
<dbReference type="Proteomes" id="UP000230750">
    <property type="component" value="Unassembled WGS sequence"/>
</dbReference>
<dbReference type="GO" id="GO:0016020">
    <property type="term" value="C:membrane"/>
    <property type="evidence" value="ECO:0007669"/>
    <property type="project" value="UniProtKB-SubCell"/>
</dbReference>
<dbReference type="PROSITE" id="PS50055">
    <property type="entry name" value="TYR_PHOSPHATASE_PTP"/>
    <property type="match status" value="2"/>
</dbReference>
<evidence type="ECO:0000256" key="1">
    <source>
        <dbReference type="ARBA" id="ARBA00004479"/>
    </source>
</evidence>
<keyword evidence="4" id="KW-0677">Repeat</keyword>
<dbReference type="SMART" id="SM00404">
    <property type="entry name" value="PTPc_motif"/>
    <property type="match status" value="2"/>
</dbReference>
<dbReference type="SMART" id="SM00194">
    <property type="entry name" value="PTPc"/>
    <property type="match status" value="2"/>
</dbReference>
<evidence type="ECO:0000259" key="13">
    <source>
        <dbReference type="PROSITE" id="PS50853"/>
    </source>
</evidence>
<feature type="domain" description="Tyrosine specific protein phosphatases" evidence="12">
    <location>
        <begin position="795"/>
        <end position="866"/>
    </location>
</feature>
<feature type="domain" description="Tyrosine-protein phosphatase" evidence="11">
    <location>
        <begin position="907"/>
        <end position="1166"/>
    </location>
</feature>
<evidence type="ECO:0000313" key="15">
    <source>
        <dbReference type="Proteomes" id="UP000230750"/>
    </source>
</evidence>
<keyword evidence="7" id="KW-1133">Transmembrane helix</keyword>
<dbReference type="PRINTS" id="PR00014">
    <property type="entry name" value="FNTYPEIII"/>
</dbReference>
<dbReference type="FunFam" id="2.60.40.10:FF:000028">
    <property type="entry name" value="Neuronal cell adhesion molecule"/>
    <property type="match status" value="1"/>
</dbReference>
<feature type="compositionally biased region" description="Basic residues" evidence="10">
    <location>
        <begin position="408"/>
        <end position="420"/>
    </location>
</feature>
<feature type="region of interest" description="Disordered" evidence="10">
    <location>
        <begin position="514"/>
        <end position="542"/>
    </location>
</feature>
<organism evidence="14 15">
    <name type="scientific">Stichopus japonicus</name>
    <name type="common">Sea cucumber</name>
    <dbReference type="NCBI Taxonomy" id="307972"/>
    <lineage>
        <taxon>Eukaryota</taxon>
        <taxon>Metazoa</taxon>
        <taxon>Echinodermata</taxon>
        <taxon>Eleutherozoa</taxon>
        <taxon>Echinozoa</taxon>
        <taxon>Holothuroidea</taxon>
        <taxon>Aspidochirotacea</taxon>
        <taxon>Aspidochirotida</taxon>
        <taxon>Stichopodidae</taxon>
        <taxon>Apostichopus</taxon>
    </lineage>
</organism>
<dbReference type="Pfam" id="PF00102">
    <property type="entry name" value="Y_phosphatase"/>
    <property type="match status" value="3"/>
</dbReference>
<keyword evidence="9" id="KW-0325">Glycoprotein</keyword>
<evidence type="ECO:0000256" key="5">
    <source>
        <dbReference type="ARBA" id="ARBA00022801"/>
    </source>
</evidence>
<dbReference type="PROSITE" id="PS50853">
    <property type="entry name" value="FN3"/>
    <property type="match status" value="4"/>
</dbReference>
<dbReference type="FunFam" id="3.90.190.10:FF:000002">
    <property type="entry name" value="receptor-type tyrosine-protein phosphatase delta isoform X2"/>
    <property type="match status" value="1"/>
</dbReference>
<gene>
    <name evidence="14" type="ORF">BSL78_26669</name>
</gene>
<name>A0A2G8JL67_STIJA</name>
<feature type="domain" description="Tyrosine-protein phosphatase" evidence="11">
    <location>
        <begin position="634"/>
        <end position="875"/>
    </location>
</feature>
<keyword evidence="15" id="KW-1185">Reference proteome</keyword>
<proteinExistence type="predicted"/>
<dbReference type="Gene3D" id="3.90.190.10">
    <property type="entry name" value="Protein tyrosine phosphatase superfamily"/>
    <property type="match status" value="2"/>
</dbReference>
<dbReference type="Gene3D" id="2.60.40.10">
    <property type="entry name" value="Immunoglobulins"/>
    <property type="match status" value="4"/>
</dbReference>
<dbReference type="GO" id="GO:0004725">
    <property type="term" value="F:protein tyrosine phosphatase activity"/>
    <property type="evidence" value="ECO:0007669"/>
    <property type="project" value="InterPro"/>
</dbReference>
<feature type="domain" description="Tyrosine specific protein phosphatases" evidence="12">
    <location>
        <begin position="1081"/>
        <end position="1157"/>
    </location>
</feature>
<feature type="region of interest" description="Disordered" evidence="10">
    <location>
        <begin position="399"/>
        <end position="431"/>
    </location>
</feature>
<dbReference type="InterPro" id="IPR036116">
    <property type="entry name" value="FN3_sf"/>
</dbReference>
<evidence type="ECO:0000256" key="3">
    <source>
        <dbReference type="ARBA" id="ARBA00022729"/>
    </source>
</evidence>
<sequence>EESQEQEAWLTDLHHKSRYSVEVVAYTLKGDGLQSRVQYVQTPGEVPGVPDNFEVIESDDGVYVASWMEPGVTHGEILGYNFTYGPSDAEKETVNLLPAQRSYEIPELLRGVNYVFHLSASNDEGTGEDAHFKLAIPEDRPSGVPLRMLAEAVSSDMITVSWEPPLYEERNGVITGYTVRMYAGDPTQSITNRTSANSLTFSGLRPNTDYVVQVKAHTSVGGGPFTEEFMVRTPPESPSTPPRDVTAVSSGDSSIEVSWKAPENIKEHATGYSYVIYYTSDSSRTDVSNWPTAPVGITMSCRHLTVNSAISGIVYSTTQPAAPRDFTAEILINNEVRLTWKPPRVTAGILAMCTKVIPKLEMENAVVTESTVKITMPSIPQSGGPLDVFLRDCSDTKTSSHIGQTMKSHPHHRCASRRRPGQASIPSRSPDSYTYEELLSQSITPGKRRRSAEARPPYITAKLMGSDIPDSFKIGDSQVVNGFTNKPLDNGQSYSFFTRATVMSEIRTPLHSTSKYSEVVTTGPNPNEVGEQGENSLRGNPSPSQNQLMVIIIAGGIAHSHPLLLVVWCTCFSSSSSSATPKRPDEPLNNQHVDPVELRRIHHQTPAMMSHPPIPITELSDHIERLKGNDNFLFSQEYESIEPGQQFTWEHSNLETNKPKNRYANVIAYDHSRVILASVEDIPESDYINANYCDGYRKQNAYIATQDPARNFGRLLEDGLGTEVKCDQYWPSRGQEIYGHIQVALLDVTELASYTVRTFALVNLKSRSTEKREVRQFQFTAWPDHGVPEHATSVLAFVNRVKACNPPDAGPMVVHCSAGVGRAGAYIVIDSMLERVKHEQTVDIYGHVTCLRAQRNYMVQTEEQYIFIHESLLEAVQSGNTEVPARNLYAHIQKLSQPDPGDSVTDMESEFKRLANIKAQPSQFVSASLPANKFKNRLVNILPFEQSRVYLQPIRGVEGSDYINASHIHGYRQRNAFIATQGPLVETTEDFWRMLWDQNSTIVVMLTKLREMNRDKCHQYWPAERSARYQYFVVDPMSEYNMPQYVLREFKVTDARDGQSRTIRQFQFTEWPEQGVPKSGEGFIDFIGQVLKTKDQFGQDGPVTVHCSSGVGRTGVFVTLSIVLERMKYEGVVDIFQTVKMLRTQRPAMVQTEDQYQFCYKAALEYLGSFDHYT</sequence>
<protein>
    <submittedName>
        <fullName evidence="14">Putative receptor-type tyrosine-protein phosphatase delta isoform X4</fullName>
    </submittedName>
</protein>
<evidence type="ECO:0000256" key="8">
    <source>
        <dbReference type="ARBA" id="ARBA00023136"/>
    </source>
</evidence>
<evidence type="ECO:0000256" key="4">
    <source>
        <dbReference type="ARBA" id="ARBA00022737"/>
    </source>
</evidence>
<keyword evidence="3" id="KW-0732">Signal</keyword>
<evidence type="ECO:0000259" key="11">
    <source>
        <dbReference type="PROSITE" id="PS50055"/>
    </source>
</evidence>
<dbReference type="InterPro" id="IPR000387">
    <property type="entry name" value="Tyr_Pase_dom"/>
</dbReference>
<dbReference type="AlphaFoldDB" id="A0A2G8JL67"/>
<dbReference type="PRINTS" id="PR00700">
    <property type="entry name" value="PRTYPHPHTASE"/>
</dbReference>
<dbReference type="PANTHER" id="PTHR46957:SF6">
    <property type="entry name" value="PROTEIN-TYROSINE-PHOSPHATASE"/>
    <property type="match status" value="1"/>
</dbReference>
<dbReference type="PROSITE" id="PS00383">
    <property type="entry name" value="TYR_PHOSPHATASE_1"/>
    <property type="match status" value="1"/>
</dbReference>
<evidence type="ECO:0000256" key="6">
    <source>
        <dbReference type="ARBA" id="ARBA00022912"/>
    </source>
</evidence>
<dbReference type="FunFam" id="3.90.190.10:FF:000185">
    <property type="entry name" value="Predicted protein"/>
    <property type="match status" value="1"/>
</dbReference>
<comment type="subcellular location">
    <subcellularLocation>
        <location evidence="1">Membrane</location>
        <topology evidence="1">Single-pass type I membrane protein</topology>
    </subcellularLocation>
</comment>
<dbReference type="OrthoDB" id="10253954at2759"/>
<accession>A0A2G8JL67</accession>
<keyword evidence="2" id="KW-0812">Transmembrane</keyword>
<dbReference type="PANTHER" id="PTHR46957">
    <property type="entry name" value="CYTOKINE RECEPTOR"/>
    <property type="match status" value="1"/>
</dbReference>
<comment type="caution">
    <text evidence="14">The sequence shown here is derived from an EMBL/GenBank/DDBJ whole genome shotgun (WGS) entry which is preliminary data.</text>
</comment>
<dbReference type="STRING" id="307972.A0A2G8JL67"/>
<keyword evidence="5" id="KW-0378">Hydrolase</keyword>
<evidence type="ECO:0000313" key="14">
    <source>
        <dbReference type="EMBL" id="PIK36504.1"/>
    </source>
</evidence>
<dbReference type="InterPro" id="IPR003595">
    <property type="entry name" value="Tyr_Pase_cat"/>
</dbReference>
<dbReference type="InterPro" id="IPR029021">
    <property type="entry name" value="Prot-tyrosine_phosphatase-like"/>
</dbReference>
<feature type="compositionally biased region" description="Polar residues" evidence="10">
    <location>
        <begin position="533"/>
        <end position="542"/>
    </location>
</feature>
<dbReference type="InterPro" id="IPR000242">
    <property type="entry name" value="PTP_cat"/>
</dbReference>
<dbReference type="CDD" id="cd00063">
    <property type="entry name" value="FN3"/>
    <property type="match status" value="2"/>
</dbReference>
<dbReference type="SUPFAM" id="SSF52799">
    <property type="entry name" value="(Phosphotyrosine protein) phosphatases II"/>
    <property type="match status" value="2"/>
</dbReference>
<feature type="domain" description="Fibronectin type-III" evidence="13">
    <location>
        <begin position="241"/>
        <end position="342"/>
    </location>
</feature>
<feature type="domain" description="Fibronectin type-III" evidence="13">
    <location>
        <begin position="144"/>
        <end position="236"/>
    </location>
</feature>
<keyword evidence="8" id="KW-0472">Membrane</keyword>
<keyword evidence="6" id="KW-0904">Protein phosphatase</keyword>
<feature type="non-terminal residue" evidence="14">
    <location>
        <position position="1"/>
    </location>
</feature>
<dbReference type="PROSITE" id="PS50056">
    <property type="entry name" value="TYR_PHOSPHATASE_2"/>
    <property type="match status" value="2"/>
</dbReference>
<keyword evidence="14" id="KW-0675">Receptor</keyword>
<feature type="domain" description="Fibronectin type-III" evidence="13">
    <location>
        <begin position="49"/>
        <end position="140"/>
    </location>
</feature>
<dbReference type="SUPFAM" id="SSF49265">
    <property type="entry name" value="Fibronectin type III"/>
    <property type="match status" value="2"/>
</dbReference>
<evidence type="ECO:0000256" key="9">
    <source>
        <dbReference type="ARBA" id="ARBA00023180"/>
    </source>
</evidence>
<reference evidence="14 15" key="1">
    <citation type="journal article" date="2017" name="PLoS Biol.">
        <title>The sea cucumber genome provides insights into morphological evolution and visceral regeneration.</title>
        <authorList>
            <person name="Zhang X."/>
            <person name="Sun L."/>
            <person name="Yuan J."/>
            <person name="Sun Y."/>
            <person name="Gao Y."/>
            <person name="Zhang L."/>
            <person name="Li S."/>
            <person name="Dai H."/>
            <person name="Hamel J.F."/>
            <person name="Liu C."/>
            <person name="Yu Y."/>
            <person name="Liu S."/>
            <person name="Lin W."/>
            <person name="Guo K."/>
            <person name="Jin S."/>
            <person name="Xu P."/>
            <person name="Storey K.B."/>
            <person name="Huan P."/>
            <person name="Zhang T."/>
            <person name="Zhou Y."/>
            <person name="Zhang J."/>
            <person name="Lin C."/>
            <person name="Li X."/>
            <person name="Xing L."/>
            <person name="Huo D."/>
            <person name="Sun M."/>
            <person name="Wang L."/>
            <person name="Mercier A."/>
            <person name="Li F."/>
            <person name="Yang H."/>
            <person name="Xiang J."/>
        </authorList>
    </citation>
    <scope>NUCLEOTIDE SEQUENCE [LARGE SCALE GENOMIC DNA]</scope>
    <source>
        <strain evidence="14">Shaxun</strain>
        <tissue evidence="14">Muscle</tissue>
    </source>
</reference>
<feature type="compositionally biased region" description="Polar residues" evidence="10">
    <location>
        <begin position="514"/>
        <end position="525"/>
    </location>
</feature>
<dbReference type="InterPro" id="IPR016130">
    <property type="entry name" value="Tyr_Pase_AS"/>
</dbReference>
<dbReference type="Pfam" id="PF00041">
    <property type="entry name" value="fn3"/>
    <property type="match status" value="2"/>
</dbReference>
<dbReference type="InterPro" id="IPR003961">
    <property type="entry name" value="FN3_dom"/>
</dbReference>
<evidence type="ECO:0000256" key="10">
    <source>
        <dbReference type="SAM" id="MobiDB-lite"/>
    </source>
</evidence>
<feature type="domain" description="Fibronectin type-III" evidence="13">
    <location>
        <begin position="1"/>
        <end position="45"/>
    </location>
</feature>
<dbReference type="InterPro" id="IPR050713">
    <property type="entry name" value="RTP_Phos/Ushers"/>
</dbReference>
<dbReference type="EMBL" id="MRZV01001665">
    <property type="protein sequence ID" value="PIK36504.1"/>
    <property type="molecule type" value="Genomic_DNA"/>
</dbReference>